<dbReference type="Gene3D" id="3.30.470.30">
    <property type="entry name" value="DNA ligase/mRNA capping enzyme"/>
    <property type="match status" value="1"/>
</dbReference>
<dbReference type="SUPFAM" id="SSF56091">
    <property type="entry name" value="DNA ligase/mRNA capping enzyme, catalytic domain"/>
    <property type="match status" value="1"/>
</dbReference>
<evidence type="ECO:0000256" key="2">
    <source>
        <dbReference type="ARBA" id="ARBA00022598"/>
    </source>
</evidence>
<dbReference type="PROSITE" id="PS50160">
    <property type="entry name" value="DNA_LIGASE_A3"/>
    <property type="match status" value="1"/>
</dbReference>
<dbReference type="Pfam" id="PF01068">
    <property type="entry name" value="DNA_ligase_A_M"/>
    <property type="match status" value="1"/>
</dbReference>
<proteinExistence type="predicted"/>
<comment type="cofactor">
    <cofactor evidence="1">
        <name>a divalent metal cation</name>
        <dbReference type="ChEBI" id="CHEBI:60240"/>
    </cofactor>
</comment>
<keyword evidence="4" id="KW-0227">DNA damage</keyword>
<dbReference type="SUPFAM" id="SSF50249">
    <property type="entry name" value="Nucleic acid-binding proteins"/>
    <property type="match status" value="1"/>
</dbReference>
<evidence type="ECO:0000313" key="7">
    <source>
        <dbReference type="EMBL" id="QHT09807.1"/>
    </source>
</evidence>
<accession>A0A6C0CZV1</accession>
<dbReference type="InterPro" id="IPR012310">
    <property type="entry name" value="DNA_ligase_ATP-dep_cent"/>
</dbReference>
<keyword evidence="3" id="KW-0235">DNA replication</keyword>
<dbReference type="InterPro" id="IPR029319">
    <property type="entry name" value="DNA_ligase_OB"/>
</dbReference>
<dbReference type="InterPro" id="IPR050326">
    <property type="entry name" value="NAD_dep_DNA_ligaseB"/>
</dbReference>
<evidence type="ECO:0000256" key="1">
    <source>
        <dbReference type="ARBA" id="ARBA00001968"/>
    </source>
</evidence>
<sequence>MELYKTLPILHGITKNGKTKVWIAKIYKLDNNIANAHIEHGQLDGKLQLTVREYDKGKNIGKSNETTPLQQCLLETEKKWLDKKDKEGYIIAESDTTKIENNLKCMELQSERNMDPIFPMLANKYDPNSIKKKKNDINFPCYVQPKLDGLRCITYLDNKILKNQSRTGTFFNFLDHINEDLLSILSTFSNIALDGELYTDEIPFEELAGLIKKKKVENIDLDLVKKIKYHIYDIIFINDNTMVYQDRLSFIREHFCNLTYINVVQTELCSDKNKFKEYFSQFINNGYEGIMLRNIDSVYRENYRSNDLQKYKEFMEDEYEIINFKEAEGRDKGTVIWICKTLENREFSVRPRGTVETRKNWFVNGNSYIGKKLTIIYQELSELGVPRFPVGKVIREDF</sequence>
<dbReference type="GO" id="GO:0005524">
    <property type="term" value="F:ATP binding"/>
    <property type="evidence" value="ECO:0007669"/>
    <property type="project" value="InterPro"/>
</dbReference>
<dbReference type="GO" id="GO:0006310">
    <property type="term" value="P:DNA recombination"/>
    <property type="evidence" value="ECO:0007669"/>
    <property type="project" value="InterPro"/>
</dbReference>
<dbReference type="Gene3D" id="2.40.50.140">
    <property type="entry name" value="Nucleic acid-binding proteins"/>
    <property type="match status" value="1"/>
</dbReference>
<keyword evidence="2" id="KW-0436">Ligase</keyword>
<evidence type="ECO:0000256" key="5">
    <source>
        <dbReference type="ARBA" id="ARBA00023204"/>
    </source>
</evidence>
<name>A0A6C0CZV1_9ZZZZ</name>
<dbReference type="Pfam" id="PF14743">
    <property type="entry name" value="DNA_ligase_OB_2"/>
    <property type="match status" value="1"/>
</dbReference>
<keyword evidence="5" id="KW-0234">DNA repair</keyword>
<dbReference type="GO" id="GO:0003910">
    <property type="term" value="F:DNA ligase (ATP) activity"/>
    <property type="evidence" value="ECO:0007669"/>
    <property type="project" value="InterPro"/>
</dbReference>
<organism evidence="7">
    <name type="scientific">viral metagenome</name>
    <dbReference type="NCBI Taxonomy" id="1070528"/>
    <lineage>
        <taxon>unclassified sequences</taxon>
        <taxon>metagenomes</taxon>
        <taxon>organismal metagenomes</taxon>
    </lineage>
</organism>
<evidence type="ECO:0000259" key="6">
    <source>
        <dbReference type="PROSITE" id="PS50160"/>
    </source>
</evidence>
<dbReference type="GO" id="GO:0006260">
    <property type="term" value="P:DNA replication"/>
    <property type="evidence" value="ECO:0007669"/>
    <property type="project" value="UniProtKB-KW"/>
</dbReference>
<reference evidence="7" key="1">
    <citation type="journal article" date="2020" name="Nature">
        <title>Giant virus diversity and host interactions through global metagenomics.</title>
        <authorList>
            <person name="Schulz F."/>
            <person name="Roux S."/>
            <person name="Paez-Espino D."/>
            <person name="Jungbluth S."/>
            <person name="Walsh D.A."/>
            <person name="Denef V.J."/>
            <person name="McMahon K.D."/>
            <person name="Konstantinidis K.T."/>
            <person name="Eloe-Fadrosh E.A."/>
            <person name="Kyrpides N.C."/>
            <person name="Woyke T."/>
        </authorList>
    </citation>
    <scope>NUCLEOTIDE SEQUENCE</scope>
    <source>
        <strain evidence="7">GVMAG-M-3300023174-102</strain>
    </source>
</reference>
<dbReference type="EMBL" id="MN739515">
    <property type="protein sequence ID" value="QHT09807.1"/>
    <property type="molecule type" value="Genomic_DNA"/>
</dbReference>
<evidence type="ECO:0000256" key="3">
    <source>
        <dbReference type="ARBA" id="ARBA00022705"/>
    </source>
</evidence>
<dbReference type="AlphaFoldDB" id="A0A6C0CZV1"/>
<evidence type="ECO:0000256" key="4">
    <source>
        <dbReference type="ARBA" id="ARBA00022763"/>
    </source>
</evidence>
<dbReference type="PANTHER" id="PTHR47810:SF1">
    <property type="entry name" value="DNA LIGASE B"/>
    <property type="match status" value="1"/>
</dbReference>
<feature type="domain" description="ATP-dependent DNA ligase family profile" evidence="6">
    <location>
        <begin position="229"/>
        <end position="323"/>
    </location>
</feature>
<protein>
    <recommendedName>
        <fullName evidence="6">ATP-dependent DNA ligase family profile domain-containing protein</fullName>
    </recommendedName>
</protein>
<dbReference type="PANTHER" id="PTHR47810">
    <property type="entry name" value="DNA LIGASE"/>
    <property type="match status" value="1"/>
</dbReference>
<dbReference type="InterPro" id="IPR012340">
    <property type="entry name" value="NA-bd_OB-fold"/>
</dbReference>
<dbReference type="GO" id="GO:0006281">
    <property type="term" value="P:DNA repair"/>
    <property type="evidence" value="ECO:0007669"/>
    <property type="project" value="UniProtKB-KW"/>
</dbReference>